<dbReference type="AlphaFoldDB" id="A0A3S9V0R6"/>
<keyword evidence="3" id="KW-1185">Reference proteome</keyword>
<dbReference type="Pfam" id="PF01261">
    <property type="entry name" value="AP_endonuc_2"/>
    <property type="match status" value="1"/>
</dbReference>
<sequence>MPASEFTLTGFADEIDEDFVTQLQGLSSLNIRFIEIRGVNGKNISTLSPPEIREVQNRLEDYGIRVSSIGSPIGKITLQDDFGVHLDMAKRIFETAHTLNSPFVRIFSFYIPQGSDAALYRNEVMECMGAIMEAAKGSRLTILHENEKEIYGDIPERCLDLLETIGSPHFACAFDPANFVQCGSEAYPAAYEMLKPYIKYVHIKDALAEDGRNVPAGMGAGRIEEALQDLKASGYNGFLSLEPHLGSFTGLHELENLSLPDALEASGLHSFKLAHSSLLQILNRI</sequence>
<protein>
    <submittedName>
        <fullName evidence="2">Sugar phosphate isomerase/epimerase</fullName>
    </submittedName>
</protein>
<dbReference type="KEGG" id="plut:EI981_18320"/>
<evidence type="ECO:0000313" key="3">
    <source>
        <dbReference type="Proteomes" id="UP000270678"/>
    </source>
</evidence>
<dbReference type="Proteomes" id="UP000270678">
    <property type="component" value="Chromosome"/>
</dbReference>
<reference evidence="3" key="1">
    <citation type="submission" date="2018-12" db="EMBL/GenBank/DDBJ databases">
        <title>Complete genome sequence of Paenibacillus sp. MBLB1234.</title>
        <authorList>
            <person name="Nam Y.-D."/>
            <person name="Kang J."/>
            <person name="Chung W.-H."/>
            <person name="Park Y.S."/>
        </authorList>
    </citation>
    <scope>NUCLEOTIDE SEQUENCE [LARGE SCALE GENOMIC DNA]</scope>
    <source>
        <strain evidence="3">MBLB1234</strain>
    </source>
</reference>
<dbReference type="InterPro" id="IPR013022">
    <property type="entry name" value="Xyl_isomerase-like_TIM-brl"/>
</dbReference>
<dbReference type="EMBL" id="CP034346">
    <property type="protein sequence ID" value="AZS16205.1"/>
    <property type="molecule type" value="Genomic_DNA"/>
</dbReference>
<name>A0A3S9V0R6_9BACL</name>
<feature type="domain" description="Xylose isomerase-like TIM barrel" evidence="1">
    <location>
        <begin position="27"/>
        <end position="244"/>
    </location>
</feature>
<gene>
    <name evidence="2" type="ORF">EI981_18320</name>
</gene>
<accession>A0A3S9V0R6</accession>
<evidence type="ECO:0000313" key="2">
    <source>
        <dbReference type="EMBL" id="AZS16205.1"/>
    </source>
</evidence>
<dbReference type="Gene3D" id="3.20.20.150">
    <property type="entry name" value="Divalent-metal-dependent TIM barrel enzymes"/>
    <property type="match status" value="1"/>
</dbReference>
<dbReference type="OrthoDB" id="9815124at2"/>
<dbReference type="SUPFAM" id="SSF51658">
    <property type="entry name" value="Xylose isomerase-like"/>
    <property type="match status" value="1"/>
</dbReference>
<proteinExistence type="predicted"/>
<dbReference type="RefSeq" id="WP_127000584.1">
    <property type="nucleotide sequence ID" value="NZ_CP034346.1"/>
</dbReference>
<organism evidence="2 3">
    <name type="scientific">Paenibacillus lutimineralis</name>
    <dbReference type="NCBI Taxonomy" id="2707005"/>
    <lineage>
        <taxon>Bacteria</taxon>
        <taxon>Bacillati</taxon>
        <taxon>Bacillota</taxon>
        <taxon>Bacilli</taxon>
        <taxon>Bacillales</taxon>
        <taxon>Paenibacillaceae</taxon>
        <taxon>Paenibacillus</taxon>
    </lineage>
</organism>
<dbReference type="InterPro" id="IPR036237">
    <property type="entry name" value="Xyl_isomerase-like_sf"/>
</dbReference>
<dbReference type="InterPro" id="IPR050312">
    <property type="entry name" value="IolE/XylAMocC-like"/>
</dbReference>
<dbReference type="PANTHER" id="PTHR12110:SF53">
    <property type="entry name" value="BLR5974 PROTEIN"/>
    <property type="match status" value="1"/>
</dbReference>
<dbReference type="GO" id="GO:0016853">
    <property type="term" value="F:isomerase activity"/>
    <property type="evidence" value="ECO:0007669"/>
    <property type="project" value="UniProtKB-KW"/>
</dbReference>
<dbReference type="PANTHER" id="PTHR12110">
    <property type="entry name" value="HYDROXYPYRUVATE ISOMERASE"/>
    <property type="match status" value="1"/>
</dbReference>
<evidence type="ECO:0000259" key="1">
    <source>
        <dbReference type="Pfam" id="PF01261"/>
    </source>
</evidence>
<keyword evidence="2" id="KW-0413">Isomerase</keyword>